<feature type="domain" description="Integrase catalytic" evidence="2">
    <location>
        <begin position="2"/>
        <end position="163"/>
    </location>
</feature>
<proteinExistence type="predicted"/>
<dbReference type="Pfam" id="PF13333">
    <property type="entry name" value="rve_2"/>
    <property type="match status" value="1"/>
</dbReference>
<feature type="compositionally biased region" description="Low complexity" evidence="1">
    <location>
        <begin position="253"/>
        <end position="273"/>
    </location>
</feature>
<evidence type="ECO:0000259" key="2">
    <source>
        <dbReference type="PROSITE" id="PS50994"/>
    </source>
</evidence>
<evidence type="ECO:0000313" key="3">
    <source>
        <dbReference type="EMBL" id="CAB3774998.1"/>
    </source>
</evidence>
<evidence type="ECO:0000313" key="4">
    <source>
        <dbReference type="Proteomes" id="UP000494363"/>
    </source>
</evidence>
<keyword evidence="4" id="KW-1185">Reference proteome</keyword>
<sequence length="309" mass="34529">MAASAPNRVWTSDITYCATAEGWVYLAVIIDLFSRQVVGWSMQPHMKAELVTDALRMAWFRRCPPPGLIMHSDRGRPILQRAVPGRAEGLWHAFVDEPTRRLLGYARTKSLWGSLKVARLHGNHFVTRRAAMDEIGDWLGFYNAHRLHSTLGYVSPMVFEKTWLATTCMRSRSPRSHARRLMASSIDIEPVGFGASPMAFDRNAGRIDHVAVNVSRSSARDRSRTLPGRLHSSRRPVRRRAATTSLYGPRSGPALPADEPRPAAARPCARPASRVGRRGVRLSIWPPPVPATHPGPVRHHYPCMPAQYA</sequence>
<gene>
    <name evidence="3" type="ORF">LMG29542_08380</name>
</gene>
<name>A0A6J5F7V6_9BURK</name>
<dbReference type="EMBL" id="CADIKH010000225">
    <property type="protein sequence ID" value="CAB3774998.1"/>
    <property type="molecule type" value="Genomic_DNA"/>
</dbReference>
<dbReference type="InterPro" id="IPR050900">
    <property type="entry name" value="Transposase_IS3/IS150/IS904"/>
</dbReference>
<dbReference type="InterPro" id="IPR036397">
    <property type="entry name" value="RNaseH_sf"/>
</dbReference>
<dbReference type="InterPro" id="IPR001584">
    <property type="entry name" value="Integrase_cat-core"/>
</dbReference>
<dbReference type="PANTHER" id="PTHR46889">
    <property type="entry name" value="TRANSPOSASE INSF FOR INSERTION SEQUENCE IS3B-RELATED"/>
    <property type="match status" value="1"/>
</dbReference>
<accession>A0A6J5F7V6</accession>
<dbReference type="InterPro" id="IPR012337">
    <property type="entry name" value="RNaseH-like_sf"/>
</dbReference>
<feature type="compositionally biased region" description="Basic residues" evidence="1">
    <location>
        <begin position="231"/>
        <end position="241"/>
    </location>
</feature>
<dbReference type="GO" id="GO:0003676">
    <property type="term" value="F:nucleic acid binding"/>
    <property type="evidence" value="ECO:0007669"/>
    <property type="project" value="InterPro"/>
</dbReference>
<feature type="region of interest" description="Disordered" evidence="1">
    <location>
        <begin position="215"/>
        <end position="273"/>
    </location>
</feature>
<protein>
    <recommendedName>
        <fullName evidence="2">Integrase catalytic domain-containing protein</fullName>
    </recommendedName>
</protein>
<dbReference type="SUPFAM" id="SSF53098">
    <property type="entry name" value="Ribonuclease H-like"/>
    <property type="match status" value="1"/>
</dbReference>
<dbReference type="GO" id="GO:0015074">
    <property type="term" value="P:DNA integration"/>
    <property type="evidence" value="ECO:0007669"/>
    <property type="project" value="InterPro"/>
</dbReference>
<reference evidence="3 4" key="1">
    <citation type="submission" date="2020-04" db="EMBL/GenBank/DDBJ databases">
        <authorList>
            <person name="De Canck E."/>
        </authorList>
    </citation>
    <scope>NUCLEOTIDE SEQUENCE [LARGE SCALE GENOMIC DNA]</scope>
    <source>
        <strain evidence="3 4">LMG 29542</strain>
    </source>
</reference>
<dbReference type="PANTHER" id="PTHR46889:SF4">
    <property type="entry name" value="TRANSPOSASE INSO FOR INSERTION SEQUENCE ELEMENT IS911B-RELATED"/>
    <property type="match status" value="1"/>
</dbReference>
<dbReference type="PROSITE" id="PS50994">
    <property type="entry name" value="INTEGRASE"/>
    <property type="match status" value="1"/>
</dbReference>
<organism evidence="3 4">
    <name type="scientific">Paraburkholderia humisilvae</name>
    <dbReference type="NCBI Taxonomy" id="627669"/>
    <lineage>
        <taxon>Bacteria</taxon>
        <taxon>Pseudomonadati</taxon>
        <taxon>Pseudomonadota</taxon>
        <taxon>Betaproteobacteria</taxon>
        <taxon>Burkholderiales</taxon>
        <taxon>Burkholderiaceae</taxon>
        <taxon>Paraburkholderia</taxon>
    </lineage>
</organism>
<dbReference type="Proteomes" id="UP000494363">
    <property type="component" value="Unassembled WGS sequence"/>
</dbReference>
<dbReference type="Pfam" id="PF00665">
    <property type="entry name" value="rve"/>
    <property type="match status" value="1"/>
</dbReference>
<evidence type="ECO:0000256" key="1">
    <source>
        <dbReference type="SAM" id="MobiDB-lite"/>
    </source>
</evidence>
<dbReference type="Gene3D" id="3.30.420.10">
    <property type="entry name" value="Ribonuclease H-like superfamily/Ribonuclease H"/>
    <property type="match status" value="1"/>
</dbReference>
<dbReference type="AlphaFoldDB" id="A0A6J5F7V6"/>